<dbReference type="InterPro" id="IPR000200">
    <property type="entry name" value="Peptidase_C10"/>
</dbReference>
<dbReference type="InterPro" id="IPR025896">
    <property type="entry name" value="Spi_Prtas-inh"/>
</dbReference>
<dbReference type="AlphaFoldDB" id="A0AAW5I684"/>
<dbReference type="Gene3D" id="3.90.70.50">
    <property type="entry name" value="Peptidase C10, streptopain"/>
    <property type="match status" value="1"/>
</dbReference>
<organism evidence="8 9">
    <name type="scientific">Segatella copri</name>
    <dbReference type="NCBI Taxonomy" id="165179"/>
    <lineage>
        <taxon>Bacteria</taxon>
        <taxon>Pseudomonadati</taxon>
        <taxon>Bacteroidota</taxon>
        <taxon>Bacteroidia</taxon>
        <taxon>Bacteroidales</taxon>
        <taxon>Prevotellaceae</taxon>
        <taxon>Segatella</taxon>
    </lineage>
</organism>
<keyword evidence="2" id="KW-0645">Protease</keyword>
<evidence type="ECO:0000256" key="6">
    <source>
        <dbReference type="PIRSR" id="PIRSR600200-1"/>
    </source>
</evidence>
<evidence type="ECO:0000256" key="3">
    <source>
        <dbReference type="ARBA" id="ARBA00022729"/>
    </source>
</evidence>
<dbReference type="InterPro" id="IPR044934">
    <property type="entry name" value="Streptopain_sf"/>
</dbReference>
<reference evidence="8" key="1">
    <citation type="submission" date="2022-07" db="EMBL/GenBank/DDBJ databases">
        <title>Prevotella copri.</title>
        <authorList>
            <person name="Yang C."/>
        </authorList>
    </citation>
    <scope>NUCLEOTIDE SEQUENCE</scope>
    <source>
        <strain evidence="8">HF88</strain>
    </source>
</reference>
<evidence type="ECO:0000256" key="2">
    <source>
        <dbReference type="ARBA" id="ARBA00022670"/>
    </source>
</evidence>
<dbReference type="GO" id="GO:0006508">
    <property type="term" value="P:proteolysis"/>
    <property type="evidence" value="ECO:0007669"/>
    <property type="project" value="UniProtKB-KW"/>
</dbReference>
<protein>
    <submittedName>
        <fullName evidence="8">C10 family peptidase</fullName>
    </submittedName>
</protein>
<evidence type="ECO:0000256" key="1">
    <source>
        <dbReference type="ARBA" id="ARBA00009693"/>
    </source>
</evidence>
<name>A0AAW5I684_9BACT</name>
<evidence type="ECO:0000259" key="7">
    <source>
        <dbReference type="Pfam" id="PF13734"/>
    </source>
</evidence>
<sequence>MKKKEERKKWKGLKNGFLLLGFIALLIASSQTVRAEEINWQKAAEIAKRYVTLPQDTGMKAKEKGRKNKTGSPYYIYNDVRGQGFVIVSGDDQMGEVLGYSKEGSLDTLNANPCVKLLLSGYRQTFEVLKEGKVKVQSHTRTGLYSKTVAPMMKSKWGQSYPFNAKTGYDYSGCVATAVAQMMYYHQWPAQGQGKNEYVVTYYQAKKSADFSQSHYDWANMLPDYRYLVQATPAQIDAVALLMNDVGVASFMQYTPSASGTQGVFAYQALQKHFEYSAAYVTKAVEGPGRFAEILRQELLNGCPVYLEGRPAGSASGHAWVTDGFDENGLFHMNFGWEGQGDAYYSLTNLNVSQTGSEFQGKPLAFNRAITAILAHPNNGKYPEIERGLLETSPQLMFNEGGFLSLKEASGKLFDPSQPVTVEMNSFVNRGKPFRGDIGVAVYDEAGNLKQVVYSDDHQQGGFTERLYGGEQKGWVLIILSIRLRKSVSVLPVLKTAITVSSLYVQPGRMMVHGMISCR</sequence>
<dbReference type="PRINTS" id="PR00797">
    <property type="entry name" value="STREPTOPAIN"/>
</dbReference>
<comment type="similarity">
    <text evidence="1">Belongs to the peptidase C10 family.</text>
</comment>
<dbReference type="GO" id="GO:0008234">
    <property type="term" value="F:cysteine-type peptidase activity"/>
    <property type="evidence" value="ECO:0007669"/>
    <property type="project" value="UniProtKB-KW"/>
</dbReference>
<dbReference type="EMBL" id="JANDXR010000016">
    <property type="protein sequence ID" value="MCP9502316.1"/>
    <property type="molecule type" value="Genomic_DNA"/>
</dbReference>
<feature type="active site" description="Nucleophile" evidence="6">
    <location>
        <position position="174"/>
    </location>
</feature>
<dbReference type="InterPro" id="IPR038765">
    <property type="entry name" value="Papain-like_cys_pep_sf"/>
</dbReference>
<dbReference type="Proteomes" id="UP001206014">
    <property type="component" value="Unassembled WGS sequence"/>
</dbReference>
<dbReference type="Pfam" id="PF01640">
    <property type="entry name" value="Peptidase_C10"/>
    <property type="match status" value="1"/>
</dbReference>
<evidence type="ECO:0000256" key="5">
    <source>
        <dbReference type="ARBA" id="ARBA00022807"/>
    </source>
</evidence>
<evidence type="ECO:0000313" key="9">
    <source>
        <dbReference type="Proteomes" id="UP001206014"/>
    </source>
</evidence>
<dbReference type="SUPFAM" id="SSF54001">
    <property type="entry name" value="Cysteine proteinases"/>
    <property type="match status" value="1"/>
</dbReference>
<keyword evidence="4" id="KW-0378">Hydrolase</keyword>
<dbReference type="Pfam" id="PF13734">
    <property type="entry name" value="Inhibitor_I69"/>
    <property type="match status" value="1"/>
</dbReference>
<accession>A0AAW5I684</accession>
<evidence type="ECO:0000256" key="4">
    <source>
        <dbReference type="ARBA" id="ARBA00022801"/>
    </source>
</evidence>
<gene>
    <name evidence="8" type="ORF">NND11_12305</name>
</gene>
<proteinExistence type="inferred from homology"/>
<keyword evidence="5" id="KW-0788">Thiol protease</keyword>
<keyword evidence="3" id="KW-0732">Signal</keyword>
<comment type="caution">
    <text evidence="8">The sequence shown here is derived from an EMBL/GenBank/DDBJ whole genome shotgun (WGS) entry which is preliminary data.</text>
</comment>
<feature type="active site" description="Proton acceptor" evidence="6">
    <location>
        <position position="318"/>
    </location>
</feature>
<evidence type="ECO:0000313" key="8">
    <source>
        <dbReference type="EMBL" id="MCP9502316.1"/>
    </source>
</evidence>
<dbReference type="RefSeq" id="WP_234564648.1">
    <property type="nucleotide sequence ID" value="NZ_JAJTTD010000017.1"/>
</dbReference>
<feature type="domain" description="Spi protease inhibitor" evidence="7">
    <location>
        <begin position="36"/>
        <end position="125"/>
    </location>
</feature>